<name>A0A4P9VN18_9GAMM</name>
<dbReference type="InterPro" id="IPR018490">
    <property type="entry name" value="cNMP-bd_dom_sf"/>
</dbReference>
<organism evidence="2 3">
    <name type="scientific">Zooshikella ganghwensis</name>
    <dbReference type="NCBI Taxonomy" id="202772"/>
    <lineage>
        <taxon>Bacteria</taxon>
        <taxon>Pseudomonadati</taxon>
        <taxon>Pseudomonadota</taxon>
        <taxon>Gammaproteobacteria</taxon>
        <taxon>Oceanospirillales</taxon>
        <taxon>Zooshikellaceae</taxon>
        <taxon>Zooshikella</taxon>
    </lineage>
</organism>
<gene>
    <name evidence="2" type="ORF">B9G39_13035</name>
</gene>
<dbReference type="InterPro" id="IPR000595">
    <property type="entry name" value="cNMP-bd_dom"/>
</dbReference>
<dbReference type="InterPro" id="IPR050503">
    <property type="entry name" value="cAMP-dep_PK_reg_su-like"/>
</dbReference>
<dbReference type="GO" id="GO:0004862">
    <property type="term" value="F:cAMP-dependent protein kinase inhibitor activity"/>
    <property type="evidence" value="ECO:0007669"/>
    <property type="project" value="TreeGrafter"/>
</dbReference>
<dbReference type="Pfam" id="PF00027">
    <property type="entry name" value="cNMP_binding"/>
    <property type="match status" value="1"/>
</dbReference>
<evidence type="ECO:0000313" key="3">
    <source>
        <dbReference type="Proteomes" id="UP000257039"/>
    </source>
</evidence>
<protein>
    <submittedName>
        <fullName evidence="2">Cyclic nucleotide-binding domain-containing protein</fullName>
    </submittedName>
</protein>
<dbReference type="CDD" id="cd00038">
    <property type="entry name" value="CAP_ED"/>
    <property type="match status" value="1"/>
</dbReference>
<accession>A0A4P9VN18</accession>
<dbReference type="GO" id="GO:0030552">
    <property type="term" value="F:cAMP binding"/>
    <property type="evidence" value="ECO:0007669"/>
    <property type="project" value="TreeGrafter"/>
</dbReference>
<dbReference type="PROSITE" id="PS50042">
    <property type="entry name" value="CNMP_BINDING_3"/>
    <property type="match status" value="1"/>
</dbReference>
<dbReference type="PANTHER" id="PTHR11635">
    <property type="entry name" value="CAMP-DEPENDENT PROTEIN KINASE REGULATORY CHAIN"/>
    <property type="match status" value="1"/>
</dbReference>
<dbReference type="PROSITE" id="PS00889">
    <property type="entry name" value="CNMP_BINDING_2"/>
    <property type="match status" value="1"/>
</dbReference>
<evidence type="ECO:0000313" key="2">
    <source>
        <dbReference type="EMBL" id="RDH44296.1"/>
    </source>
</evidence>
<dbReference type="GO" id="GO:0005829">
    <property type="term" value="C:cytosol"/>
    <property type="evidence" value="ECO:0007669"/>
    <property type="project" value="TreeGrafter"/>
</dbReference>
<feature type="domain" description="Cyclic nucleotide-binding" evidence="1">
    <location>
        <begin position="21"/>
        <end position="140"/>
    </location>
</feature>
<reference evidence="2 3" key="1">
    <citation type="submission" date="2017-04" db="EMBL/GenBank/DDBJ databases">
        <title>Draft genome sequence of Zooshikella ganghwensis VG4 isolated from Red Sea sediments.</title>
        <authorList>
            <person name="Rehman Z."/>
            <person name="Alam I."/>
            <person name="Kamau A."/>
            <person name="Bajic V."/>
            <person name="Leiknes T."/>
        </authorList>
    </citation>
    <scope>NUCLEOTIDE SEQUENCE [LARGE SCALE GENOMIC DNA]</scope>
    <source>
        <strain evidence="2 3">VG4</strain>
    </source>
</reference>
<evidence type="ECO:0000259" key="1">
    <source>
        <dbReference type="PROSITE" id="PS50042"/>
    </source>
</evidence>
<comment type="caution">
    <text evidence="2">The sequence shown here is derived from an EMBL/GenBank/DDBJ whole genome shotgun (WGS) entry which is preliminary data.</text>
</comment>
<sequence>MIEGLHVDINEEVDLLSHVPMFAKLDKNKLRLLAFTSEALCYRDKEIIFHQSESPDGAYVVMSGEVEVVSNTSAGEVVNAVRGKNALIGEMAVITNQPRSATIRAKGPVQMLKISSDLFLKLLTENPDVALDVMRQLSRKIAEAQHQYEVLQVQLLQ</sequence>
<dbReference type="GO" id="GO:0005952">
    <property type="term" value="C:cAMP-dependent protein kinase complex"/>
    <property type="evidence" value="ECO:0007669"/>
    <property type="project" value="InterPro"/>
</dbReference>
<proteinExistence type="predicted"/>
<dbReference type="InterPro" id="IPR018488">
    <property type="entry name" value="cNMP-bd_CS"/>
</dbReference>
<keyword evidence="3" id="KW-1185">Reference proteome</keyword>
<dbReference type="SUPFAM" id="SSF51206">
    <property type="entry name" value="cAMP-binding domain-like"/>
    <property type="match status" value="1"/>
</dbReference>
<dbReference type="Proteomes" id="UP000257039">
    <property type="component" value="Unassembled WGS sequence"/>
</dbReference>
<dbReference type="Gene3D" id="2.60.120.10">
    <property type="entry name" value="Jelly Rolls"/>
    <property type="match status" value="1"/>
</dbReference>
<dbReference type="GO" id="GO:0034236">
    <property type="term" value="F:protein kinase A catalytic subunit binding"/>
    <property type="evidence" value="ECO:0007669"/>
    <property type="project" value="TreeGrafter"/>
</dbReference>
<dbReference type="PANTHER" id="PTHR11635:SF152">
    <property type="entry name" value="CAMP-DEPENDENT PROTEIN KINASE TYPE I REGULATORY SUBUNIT-RELATED"/>
    <property type="match status" value="1"/>
</dbReference>
<dbReference type="EMBL" id="NDXW01000001">
    <property type="protein sequence ID" value="RDH44296.1"/>
    <property type="molecule type" value="Genomic_DNA"/>
</dbReference>
<dbReference type="InterPro" id="IPR014710">
    <property type="entry name" value="RmlC-like_jellyroll"/>
</dbReference>
<dbReference type="SMART" id="SM00100">
    <property type="entry name" value="cNMP"/>
    <property type="match status" value="1"/>
</dbReference>
<dbReference type="AlphaFoldDB" id="A0A4P9VN18"/>